<dbReference type="Gene3D" id="3.90.640.10">
    <property type="entry name" value="Actin, Chain A, domain 4"/>
    <property type="match status" value="1"/>
</dbReference>
<name>A0A0P4W5V5_SCYOL</name>
<dbReference type="EMBL" id="GDRN01084599">
    <property type="protein sequence ID" value="JAI61474.1"/>
    <property type="molecule type" value="Transcribed_RNA"/>
</dbReference>
<comment type="similarity">
    <text evidence="1">Belongs to the actin family.</text>
</comment>
<dbReference type="Gene3D" id="3.30.420.40">
    <property type="match status" value="2"/>
</dbReference>
<proteinExistence type="inferred from homology"/>
<dbReference type="Pfam" id="PF00022">
    <property type="entry name" value="Actin"/>
    <property type="match status" value="1"/>
</dbReference>
<dbReference type="AlphaFoldDB" id="A0A0P4W5V5"/>
<sequence>MPLFEGLGGIGLINEKNTTVVLDIGTAYTKAGFAGEYGPRIITRSEVKCRETGKNIPLFQYKNENELRHHLVDFIHKLYFRCLLVNPKDRRVVVVENLLCPTVVRNTLAKVLFRHYEVLSVLFVPSHLVALMTLGITTGLVLDLGHKEATLMPIYEGVVVFHAWQALPFGGSLIEKSLSELLLDRAVATTEDGTEHRLSSIMQDIPSRYLEDIKVRTCFVSTLERSSCLQNNKYDRSIEPPPPPPSVHYPLEGHHILTIPGTVRELAAESLFERDQDALTLATLVLDALLKCPIDTRHKLAENLVIIGGTASMKGMKHRILAEVRAAAASEQYCQILPIPSFMLHHPPAKDNYVSWLGGAILGATEAVMLRSYHRDQYLASDVVPDWCNLSFNTCEDRDEKFA</sequence>
<dbReference type="SUPFAM" id="SSF53067">
    <property type="entry name" value="Actin-like ATPase domain"/>
    <property type="match status" value="2"/>
</dbReference>
<dbReference type="InterPro" id="IPR043129">
    <property type="entry name" value="ATPase_NBD"/>
</dbReference>
<organism evidence="2">
    <name type="scientific">Scylla olivacea</name>
    <name type="common">Orange mud crab</name>
    <name type="synonym">Cancer olivacea</name>
    <dbReference type="NCBI Taxonomy" id="85551"/>
    <lineage>
        <taxon>Eukaryota</taxon>
        <taxon>Metazoa</taxon>
        <taxon>Ecdysozoa</taxon>
        <taxon>Arthropoda</taxon>
        <taxon>Crustacea</taxon>
        <taxon>Multicrustacea</taxon>
        <taxon>Malacostraca</taxon>
        <taxon>Eumalacostraca</taxon>
        <taxon>Eucarida</taxon>
        <taxon>Decapoda</taxon>
        <taxon>Pleocyemata</taxon>
        <taxon>Brachyura</taxon>
        <taxon>Eubrachyura</taxon>
        <taxon>Portunoidea</taxon>
        <taxon>Portunidae</taxon>
        <taxon>Portuninae</taxon>
        <taxon>Scylla</taxon>
    </lineage>
</organism>
<dbReference type="CDD" id="cd10207">
    <property type="entry name" value="ASKHA_NBD_Arp10"/>
    <property type="match status" value="1"/>
</dbReference>
<dbReference type="PANTHER" id="PTHR11937">
    <property type="entry name" value="ACTIN"/>
    <property type="match status" value="1"/>
</dbReference>
<accession>A0A0P4W5V5</accession>
<reference evidence="2" key="1">
    <citation type="submission" date="2015-09" db="EMBL/GenBank/DDBJ databases">
        <title>Scylla olivacea transcriptome.</title>
        <authorList>
            <person name="Ikhwanuddin M."/>
        </authorList>
    </citation>
    <scope>NUCLEOTIDE SEQUENCE</scope>
</reference>
<dbReference type="InterPro" id="IPR004000">
    <property type="entry name" value="Actin"/>
</dbReference>
<protein>
    <recommendedName>
        <fullName evidence="3">Actin-related protein 10</fullName>
    </recommendedName>
</protein>
<evidence type="ECO:0000313" key="2">
    <source>
        <dbReference type="EMBL" id="JAI61474.1"/>
    </source>
</evidence>
<dbReference type="SMART" id="SM00268">
    <property type="entry name" value="ACTIN"/>
    <property type="match status" value="1"/>
</dbReference>
<evidence type="ECO:0008006" key="3">
    <source>
        <dbReference type="Google" id="ProtNLM"/>
    </source>
</evidence>
<evidence type="ECO:0000256" key="1">
    <source>
        <dbReference type="RuleBase" id="RU000487"/>
    </source>
</evidence>